<reference evidence="1 2" key="1">
    <citation type="submission" date="2022-09" db="EMBL/GenBank/DDBJ databases">
        <authorList>
            <person name="Palmer J.M."/>
        </authorList>
    </citation>
    <scope>NUCLEOTIDE SEQUENCE [LARGE SCALE GENOMIC DNA]</scope>
    <source>
        <strain evidence="1 2">DSM 7382</strain>
    </source>
</reference>
<evidence type="ECO:0000313" key="1">
    <source>
        <dbReference type="EMBL" id="KAK7687160.1"/>
    </source>
</evidence>
<sequence length="92" mass="10134">MESVERCMCKPPHMPLWERTQKEAPSINGTSKMLCQYPQLVMIMMMLGPHIHQYDAQSNPSGHCWYASGIAGTATLSTPGCLARSAPKEDPA</sequence>
<organism evidence="1 2">
    <name type="scientific">Cerrena zonata</name>
    <dbReference type="NCBI Taxonomy" id="2478898"/>
    <lineage>
        <taxon>Eukaryota</taxon>
        <taxon>Fungi</taxon>
        <taxon>Dikarya</taxon>
        <taxon>Basidiomycota</taxon>
        <taxon>Agaricomycotina</taxon>
        <taxon>Agaricomycetes</taxon>
        <taxon>Polyporales</taxon>
        <taxon>Cerrenaceae</taxon>
        <taxon>Cerrena</taxon>
    </lineage>
</organism>
<protein>
    <submittedName>
        <fullName evidence="1">Uncharacterized protein</fullName>
    </submittedName>
</protein>
<dbReference type="EMBL" id="JASBNA010000014">
    <property type="protein sequence ID" value="KAK7687160.1"/>
    <property type="molecule type" value="Genomic_DNA"/>
</dbReference>
<gene>
    <name evidence="1" type="ORF">QCA50_009663</name>
</gene>
<dbReference type="AlphaFoldDB" id="A0AAW0GDM0"/>
<keyword evidence="2" id="KW-1185">Reference proteome</keyword>
<accession>A0AAW0GDM0</accession>
<evidence type="ECO:0000313" key="2">
    <source>
        <dbReference type="Proteomes" id="UP001385951"/>
    </source>
</evidence>
<comment type="caution">
    <text evidence="1">The sequence shown here is derived from an EMBL/GenBank/DDBJ whole genome shotgun (WGS) entry which is preliminary data.</text>
</comment>
<proteinExistence type="predicted"/>
<dbReference type="Proteomes" id="UP001385951">
    <property type="component" value="Unassembled WGS sequence"/>
</dbReference>
<name>A0AAW0GDM0_9APHY</name>